<dbReference type="AlphaFoldDB" id="A0A9Q8ZF05"/>
<name>A0A9Q8ZF05_CURCL</name>
<keyword evidence="4" id="KW-1185">Reference proteome</keyword>
<protein>
    <submittedName>
        <fullName evidence="3">Uncharacterized protein</fullName>
    </submittedName>
</protein>
<feature type="transmembrane region" description="Helical" evidence="2">
    <location>
        <begin position="112"/>
        <end position="134"/>
    </location>
</feature>
<feature type="transmembrane region" description="Helical" evidence="2">
    <location>
        <begin position="84"/>
        <end position="106"/>
    </location>
</feature>
<evidence type="ECO:0000256" key="2">
    <source>
        <dbReference type="SAM" id="Phobius"/>
    </source>
</evidence>
<accession>A0A9Q8ZF05</accession>
<keyword evidence="2" id="KW-1133">Transmembrane helix</keyword>
<organism evidence="3 4">
    <name type="scientific">Curvularia clavata</name>
    <dbReference type="NCBI Taxonomy" id="95742"/>
    <lineage>
        <taxon>Eukaryota</taxon>
        <taxon>Fungi</taxon>
        <taxon>Dikarya</taxon>
        <taxon>Ascomycota</taxon>
        <taxon>Pezizomycotina</taxon>
        <taxon>Dothideomycetes</taxon>
        <taxon>Pleosporomycetidae</taxon>
        <taxon>Pleosporales</taxon>
        <taxon>Pleosporineae</taxon>
        <taxon>Pleosporaceae</taxon>
        <taxon>Curvularia</taxon>
    </lineage>
</organism>
<evidence type="ECO:0000313" key="3">
    <source>
        <dbReference type="EMBL" id="USP79528.1"/>
    </source>
</evidence>
<dbReference type="EMBL" id="CP089278">
    <property type="protein sequence ID" value="USP79528.1"/>
    <property type="molecule type" value="Genomic_DNA"/>
</dbReference>
<dbReference type="OrthoDB" id="5241710at2759"/>
<sequence>MAGPILNLTIFTRSSNHALRAISLATFPPGFLILLLQGIFSERVNPAIGIIPLFASAVYSALLLSNEKKCGCQASGLTGTAIHLVFDLLLGVGLLVCLILDWIFMSQGYDDLIMLGTYGTNFLICNFLIHLYFVSKQILEALHPGAYYPTSCPQCQDHSFWIGKFRLDTKPLHGYAPLLDGEGRPNNSTGEISAAEGESAV</sequence>
<gene>
    <name evidence="3" type="ORF">yc1106_06802</name>
</gene>
<dbReference type="Proteomes" id="UP001056012">
    <property type="component" value="Chromosome 5"/>
</dbReference>
<reference evidence="3" key="1">
    <citation type="submission" date="2021-12" db="EMBL/GenBank/DDBJ databases">
        <title>Curvularia clavata genome.</title>
        <authorList>
            <person name="Cao Y."/>
        </authorList>
    </citation>
    <scope>NUCLEOTIDE SEQUENCE</scope>
    <source>
        <strain evidence="3">Yc1106</strain>
    </source>
</reference>
<keyword evidence="2" id="KW-0812">Transmembrane</keyword>
<evidence type="ECO:0000313" key="4">
    <source>
        <dbReference type="Proteomes" id="UP001056012"/>
    </source>
</evidence>
<proteinExistence type="predicted"/>
<dbReference type="VEuPathDB" id="FungiDB:yc1106_06802"/>
<evidence type="ECO:0000256" key="1">
    <source>
        <dbReference type="SAM" id="MobiDB-lite"/>
    </source>
</evidence>
<feature type="region of interest" description="Disordered" evidence="1">
    <location>
        <begin position="178"/>
        <end position="201"/>
    </location>
</feature>
<feature type="transmembrane region" description="Helical" evidence="2">
    <location>
        <begin position="46"/>
        <end position="64"/>
    </location>
</feature>
<feature type="transmembrane region" description="Helical" evidence="2">
    <location>
        <begin position="21"/>
        <end position="40"/>
    </location>
</feature>
<keyword evidence="2" id="KW-0472">Membrane</keyword>